<dbReference type="PANTHER" id="PTHR12510:SF4">
    <property type="entry name" value="GAMMA-GLUTAMYLAMINECYCLOTRANSFERASE"/>
    <property type="match status" value="1"/>
</dbReference>
<gene>
    <name evidence="4" type="ORF">L3556_06020</name>
</gene>
<dbReference type="CDD" id="cd06661">
    <property type="entry name" value="GGCT_like"/>
    <property type="match status" value="2"/>
</dbReference>
<dbReference type="InterPro" id="IPR009288">
    <property type="entry name" value="AIG2-like_dom"/>
</dbReference>
<dbReference type="InterPro" id="IPR039126">
    <property type="entry name" value="GGACT"/>
</dbReference>
<reference evidence="4" key="1">
    <citation type="journal article" date="2022" name="Genome Biol. Evol.">
        <title>A New Gene Family Diagnostic for Intracellular Biomineralization of Amorphous Ca Carbonates by Cyanobacteria.</title>
        <authorList>
            <person name="Benzerara K."/>
            <person name="Duprat E."/>
            <person name="Bitard-Feildel T."/>
            <person name="Caumes G."/>
            <person name="Cassier-Chauvat C."/>
            <person name="Chauvat F."/>
            <person name="Dezi M."/>
            <person name="Diop S.I."/>
            <person name="Gaschignard G."/>
            <person name="Gorgen S."/>
            <person name="Gugger M."/>
            <person name="Lopez-Garcia P."/>
            <person name="Millet M."/>
            <person name="Skouri-Panet F."/>
            <person name="Moreira D."/>
            <person name="Callebaut I."/>
        </authorList>
    </citation>
    <scope>NUCLEOTIDE SEQUENCE</scope>
    <source>
        <strain evidence="4">G9</strain>
    </source>
</reference>
<organism evidence="4 5">
    <name type="scientific">Candidatus Synechococcus calcipolaris G9</name>
    <dbReference type="NCBI Taxonomy" id="1497997"/>
    <lineage>
        <taxon>Bacteria</taxon>
        <taxon>Bacillati</taxon>
        <taxon>Cyanobacteriota</taxon>
        <taxon>Cyanophyceae</taxon>
        <taxon>Synechococcales</taxon>
        <taxon>Synechococcaceae</taxon>
        <taxon>Synechococcus</taxon>
    </lineage>
</organism>
<evidence type="ECO:0000256" key="1">
    <source>
        <dbReference type="ARBA" id="ARBA00008861"/>
    </source>
</evidence>
<name>A0ABT6EXI0_9SYNE</name>
<dbReference type="InterPro" id="IPR036568">
    <property type="entry name" value="GGCT-like_sf"/>
</dbReference>
<proteinExistence type="inferred from homology"/>
<dbReference type="SUPFAM" id="SSF110857">
    <property type="entry name" value="Gamma-glutamyl cyclotransferase-like"/>
    <property type="match status" value="2"/>
</dbReference>
<feature type="domain" description="Gamma-glutamylcyclotransferase AIG2-like" evidence="3">
    <location>
        <begin position="157"/>
        <end position="262"/>
    </location>
</feature>
<keyword evidence="5" id="KW-1185">Reference proteome</keyword>
<dbReference type="RefSeq" id="WP_277866400.1">
    <property type="nucleotide sequence ID" value="NZ_JAKKUT010000002.1"/>
</dbReference>
<sequence>MTDSSPFPATDLTNTENTDLTHLFVYGTLTQGLGLSDRLANATFLGHGLTQGRLYDLGSFPGFKAADHAQEVVYGELYQVDAETLRTLDGIEGYDPNQIDDSMYIREMIPVVSFQDGRTVHAQVYVYQKNITPQHQIPHGDYRRYLQEREDGLHWYIAYGSNMSSERLLDRISTVYDNQVGFLDGYQLVFNKKNPRWGTAANLRYRGQGYRCPFVAYALDREDLHQLDSFEGEPSHYVRLGLPFTTSSGKRSLGHIYLAHPQRLVAESPPLAEYLGYLYHGYQEHDFDPIFDPFTTGNG</sequence>
<dbReference type="PANTHER" id="PTHR12510">
    <property type="entry name" value="TROPONIN C-AKIN-1 PROTEIN"/>
    <property type="match status" value="1"/>
</dbReference>
<comment type="similarity">
    <text evidence="1 2">Belongs to the gamma-glutamylcyclotransferase family.</text>
</comment>
<feature type="domain" description="Gamma-glutamylcyclotransferase AIG2-like" evidence="3">
    <location>
        <begin position="23"/>
        <end position="143"/>
    </location>
</feature>
<evidence type="ECO:0000256" key="2">
    <source>
        <dbReference type="RuleBase" id="RU367036"/>
    </source>
</evidence>
<dbReference type="InterPro" id="IPR013024">
    <property type="entry name" value="GGCT-like"/>
</dbReference>
<dbReference type="Proteomes" id="UP001154265">
    <property type="component" value="Unassembled WGS sequence"/>
</dbReference>
<evidence type="ECO:0000313" key="4">
    <source>
        <dbReference type="EMBL" id="MDG2990491.1"/>
    </source>
</evidence>
<dbReference type="Gene3D" id="3.10.490.10">
    <property type="entry name" value="Gamma-glutamyl cyclotransferase-like"/>
    <property type="match status" value="2"/>
</dbReference>
<accession>A0ABT6EXI0</accession>
<evidence type="ECO:0000259" key="3">
    <source>
        <dbReference type="Pfam" id="PF06094"/>
    </source>
</evidence>
<dbReference type="EMBL" id="JAKKUT010000002">
    <property type="protein sequence ID" value="MDG2990491.1"/>
    <property type="molecule type" value="Genomic_DNA"/>
</dbReference>
<evidence type="ECO:0000313" key="5">
    <source>
        <dbReference type="Proteomes" id="UP001154265"/>
    </source>
</evidence>
<protein>
    <recommendedName>
        <fullName evidence="2">Gamma-glutamylcyclotransferase family protein</fullName>
    </recommendedName>
</protein>
<dbReference type="Pfam" id="PF06094">
    <property type="entry name" value="GGACT"/>
    <property type="match status" value="2"/>
</dbReference>
<reference evidence="4" key="2">
    <citation type="submission" date="2022-01" db="EMBL/GenBank/DDBJ databases">
        <authorList>
            <person name="Zivanovic Y."/>
            <person name="Moreira D."/>
            <person name="Lopez-Garcia P."/>
        </authorList>
    </citation>
    <scope>NUCLEOTIDE SEQUENCE</scope>
    <source>
        <strain evidence="4">G9</strain>
    </source>
</reference>
<comment type="caution">
    <text evidence="4">The sequence shown here is derived from an EMBL/GenBank/DDBJ whole genome shotgun (WGS) entry which is preliminary data.</text>
</comment>